<dbReference type="InterPro" id="IPR016193">
    <property type="entry name" value="Cytidine_deaminase-like"/>
</dbReference>
<dbReference type="PROSITE" id="PS51747">
    <property type="entry name" value="CYT_DCMP_DEAMINASES_2"/>
    <property type="match status" value="1"/>
</dbReference>
<dbReference type="FunFam" id="3.40.140.10:FF:000008">
    <property type="entry name" value="Cytidine deaminase"/>
    <property type="match status" value="1"/>
</dbReference>
<reference evidence="11" key="2">
    <citation type="journal article" date="2014" name="ISME J.">
        <title>Microbial stratification in low pH oxic and suboxic macroscopic growths along an acid mine drainage.</title>
        <authorList>
            <person name="Mendez-Garcia C."/>
            <person name="Mesa V."/>
            <person name="Sprenger R.R."/>
            <person name="Richter M."/>
            <person name="Diez M.S."/>
            <person name="Solano J."/>
            <person name="Bargiela R."/>
            <person name="Golyshina O.V."/>
            <person name="Manteca A."/>
            <person name="Ramos J.L."/>
            <person name="Gallego J.R."/>
            <person name="Llorente I."/>
            <person name="Martins Dos Santos V.A."/>
            <person name="Jensen O.N."/>
            <person name="Pelaez A.I."/>
            <person name="Sanchez J."/>
            <person name="Ferrer M."/>
        </authorList>
    </citation>
    <scope>NUCLEOTIDE SEQUENCE</scope>
</reference>
<dbReference type="GO" id="GO:0072527">
    <property type="term" value="P:pyrimidine-containing compound metabolic process"/>
    <property type="evidence" value="ECO:0007669"/>
    <property type="project" value="UniProtKB-ARBA"/>
</dbReference>
<keyword evidence="7" id="KW-0862">Zinc</keyword>
<keyword evidence="5" id="KW-0479">Metal-binding</keyword>
<dbReference type="NCBIfam" id="TIGR01354">
    <property type="entry name" value="cyt_deam_tetra"/>
    <property type="match status" value="1"/>
</dbReference>
<dbReference type="GO" id="GO:0004126">
    <property type="term" value="F:cytidine deaminase activity"/>
    <property type="evidence" value="ECO:0007669"/>
    <property type="project" value="UniProtKB-EC"/>
</dbReference>
<dbReference type="EMBL" id="AUZX01006924">
    <property type="protein sequence ID" value="EQD61433.1"/>
    <property type="molecule type" value="Genomic_DNA"/>
</dbReference>
<comment type="similarity">
    <text evidence="3">Belongs to the cytidine and deoxycytidylate deaminase family.</text>
</comment>
<evidence type="ECO:0000313" key="11">
    <source>
        <dbReference type="EMBL" id="EQD61433.1"/>
    </source>
</evidence>
<evidence type="ECO:0000256" key="6">
    <source>
        <dbReference type="ARBA" id="ARBA00022801"/>
    </source>
</evidence>
<reference evidence="11" key="1">
    <citation type="submission" date="2013-08" db="EMBL/GenBank/DDBJ databases">
        <authorList>
            <person name="Mendez C."/>
            <person name="Richter M."/>
            <person name="Ferrer M."/>
            <person name="Sanchez J."/>
        </authorList>
    </citation>
    <scope>NUCLEOTIDE SEQUENCE</scope>
</reference>
<evidence type="ECO:0000256" key="1">
    <source>
        <dbReference type="ARBA" id="ARBA00001947"/>
    </source>
</evidence>
<protein>
    <recommendedName>
        <fullName evidence="4">cytidine deaminase</fullName>
        <ecNumber evidence="4">3.5.4.5</ecNumber>
    </recommendedName>
    <alternativeName>
        <fullName evidence="8">Cytidine aminohydrolase</fullName>
    </alternativeName>
</protein>
<dbReference type="NCBIfam" id="NF004064">
    <property type="entry name" value="PRK05578.1"/>
    <property type="match status" value="1"/>
</dbReference>
<evidence type="ECO:0000256" key="7">
    <source>
        <dbReference type="ARBA" id="ARBA00022833"/>
    </source>
</evidence>
<evidence type="ECO:0000256" key="5">
    <source>
        <dbReference type="ARBA" id="ARBA00022723"/>
    </source>
</evidence>
<organism evidence="11">
    <name type="scientific">mine drainage metagenome</name>
    <dbReference type="NCBI Taxonomy" id="410659"/>
    <lineage>
        <taxon>unclassified sequences</taxon>
        <taxon>metagenomes</taxon>
        <taxon>ecological metagenomes</taxon>
    </lineage>
</organism>
<proteinExistence type="inferred from homology"/>
<comment type="function">
    <text evidence="2">This enzyme scavenges exogenous and endogenous cytidine and 2'-deoxycytidine for UMP synthesis.</text>
</comment>
<dbReference type="CDD" id="cd01283">
    <property type="entry name" value="cytidine_deaminase"/>
    <property type="match status" value="1"/>
</dbReference>
<feature type="non-terminal residue" evidence="11">
    <location>
        <position position="133"/>
    </location>
</feature>
<dbReference type="InterPro" id="IPR050202">
    <property type="entry name" value="Cyt/Deoxycyt_deaminase"/>
</dbReference>
<accession>T1AYI5</accession>
<dbReference type="SUPFAM" id="SSF53927">
    <property type="entry name" value="Cytidine deaminase-like"/>
    <property type="match status" value="1"/>
</dbReference>
<name>T1AYI5_9ZZZZ</name>
<dbReference type="InterPro" id="IPR006262">
    <property type="entry name" value="Cyt_deam_tetra"/>
</dbReference>
<dbReference type="PANTHER" id="PTHR11644:SF2">
    <property type="entry name" value="CYTIDINE DEAMINASE"/>
    <property type="match status" value="1"/>
</dbReference>
<dbReference type="GO" id="GO:0042802">
    <property type="term" value="F:identical protein binding"/>
    <property type="evidence" value="ECO:0007669"/>
    <property type="project" value="UniProtKB-ARBA"/>
</dbReference>
<dbReference type="Pfam" id="PF00383">
    <property type="entry name" value="dCMP_cyt_deam_1"/>
    <property type="match status" value="1"/>
</dbReference>
<evidence type="ECO:0000259" key="10">
    <source>
        <dbReference type="PROSITE" id="PS51747"/>
    </source>
</evidence>
<dbReference type="EC" id="3.5.4.5" evidence="4"/>
<feature type="domain" description="CMP/dCMP-type deaminase" evidence="10">
    <location>
        <begin position="3"/>
        <end position="129"/>
    </location>
</feature>
<dbReference type="Gene3D" id="3.40.140.10">
    <property type="entry name" value="Cytidine Deaminase, domain 2"/>
    <property type="match status" value="1"/>
</dbReference>
<evidence type="ECO:0000256" key="2">
    <source>
        <dbReference type="ARBA" id="ARBA00003949"/>
    </source>
</evidence>
<comment type="cofactor">
    <cofactor evidence="1">
        <name>Zn(2+)</name>
        <dbReference type="ChEBI" id="CHEBI:29105"/>
    </cofactor>
</comment>
<dbReference type="PROSITE" id="PS00903">
    <property type="entry name" value="CYT_DCMP_DEAMINASES_1"/>
    <property type="match status" value="1"/>
</dbReference>
<dbReference type="GO" id="GO:0005829">
    <property type="term" value="C:cytosol"/>
    <property type="evidence" value="ECO:0007669"/>
    <property type="project" value="TreeGrafter"/>
</dbReference>
<dbReference type="PANTHER" id="PTHR11644">
    <property type="entry name" value="CYTIDINE DEAMINASE"/>
    <property type="match status" value="1"/>
</dbReference>
<evidence type="ECO:0000256" key="3">
    <source>
        <dbReference type="ARBA" id="ARBA00006576"/>
    </source>
</evidence>
<evidence type="ECO:0000256" key="9">
    <source>
        <dbReference type="ARBA" id="ARBA00049558"/>
    </source>
</evidence>
<dbReference type="GO" id="GO:0008270">
    <property type="term" value="F:zinc ion binding"/>
    <property type="evidence" value="ECO:0007669"/>
    <property type="project" value="InterPro"/>
</dbReference>
<comment type="catalytic activity">
    <reaction evidence="9">
        <text>cytidine + H2O + H(+) = uridine + NH4(+)</text>
        <dbReference type="Rhea" id="RHEA:16069"/>
        <dbReference type="ChEBI" id="CHEBI:15377"/>
        <dbReference type="ChEBI" id="CHEBI:15378"/>
        <dbReference type="ChEBI" id="CHEBI:16704"/>
        <dbReference type="ChEBI" id="CHEBI:17562"/>
        <dbReference type="ChEBI" id="CHEBI:28938"/>
        <dbReference type="EC" id="3.5.4.5"/>
    </reaction>
</comment>
<dbReference type="GO" id="GO:0055086">
    <property type="term" value="P:nucleobase-containing small molecule metabolic process"/>
    <property type="evidence" value="ECO:0007669"/>
    <property type="project" value="UniProtKB-ARBA"/>
</dbReference>
<evidence type="ECO:0000256" key="4">
    <source>
        <dbReference type="ARBA" id="ARBA00012783"/>
    </source>
</evidence>
<gene>
    <name evidence="11" type="ORF">B1A_09707</name>
</gene>
<sequence>MTIDPNTLISRARECLDEAYAPYSRFRVAAAIVDDQGRVFTGVNVENISYGLSMCAERVAVFTAIAAGSRRITAVAVTSSGADLLSPCGACRQVLAEFAGPDVPVYCDAPDSPRRWTVAQLLPAGFEATQLGG</sequence>
<keyword evidence="6 11" id="KW-0378">Hydrolase</keyword>
<evidence type="ECO:0000256" key="8">
    <source>
        <dbReference type="ARBA" id="ARBA00032005"/>
    </source>
</evidence>
<dbReference type="InterPro" id="IPR002125">
    <property type="entry name" value="CMP_dCMP_dom"/>
</dbReference>
<dbReference type="InterPro" id="IPR016192">
    <property type="entry name" value="APOBEC/CMP_deaminase_Zn-bd"/>
</dbReference>
<comment type="caution">
    <text evidence="11">The sequence shown here is derived from an EMBL/GenBank/DDBJ whole genome shotgun (WGS) entry which is preliminary data.</text>
</comment>
<dbReference type="AlphaFoldDB" id="T1AYI5"/>